<evidence type="ECO:0000256" key="2">
    <source>
        <dbReference type="ARBA" id="ARBA00006906"/>
    </source>
</evidence>
<evidence type="ECO:0000256" key="5">
    <source>
        <dbReference type="ARBA" id="ARBA00023277"/>
    </source>
</evidence>
<dbReference type="Pfam" id="PF01081">
    <property type="entry name" value="Aldolase"/>
    <property type="match status" value="1"/>
</dbReference>
<dbReference type="Proteomes" id="UP000261257">
    <property type="component" value="Unassembled WGS sequence"/>
</dbReference>
<organism evidence="6 7">
    <name type="scientific">Hungatella hathewayi</name>
    <dbReference type="NCBI Taxonomy" id="154046"/>
    <lineage>
        <taxon>Bacteria</taxon>
        <taxon>Bacillati</taxon>
        <taxon>Bacillota</taxon>
        <taxon>Clostridia</taxon>
        <taxon>Lachnospirales</taxon>
        <taxon>Lachnospiraceae</taxon>
        <taxon>Hungatella</taxon>
    </lineage>
</organism>
<dbReference type="InterPro" id="IPR013785">
    <property type="entry name" value="Aldolase_TIM"/>
</dbReference>
<comment type="pathway">
    <text evidence="1">Carbohydrate acid metabolism.</text>
</comment>
<dbReference type="Gene3D" id="3.20.20.70">
    <property type="entry name" value="Aldolase class I"/>
    <property type="match status" value="1"/>
</dbReference>
<comment type="similarity">
    <text evidence="2">Belongs to the KHG/KDPG aldolase family.</text>
</comment>
<dbReference type="SUPFAM" id="SSF51569">
    <property type="entry name" value="Aldolase"/>
    <property type="match status" value="1"/>
</dbReference>
<gene>
    <name evidence="6" type="primary">eda</name>
    <name evidence="6" type="ORF">DXC39_15710</name>
</gene>
<dbReference type="PANTHER" id="PTHR30246">
    <property type="entry name" value="2-KETO-3-DEOXY-6-PHOSPHOGLUCONATE ALDOLASE"/>
    <property type="match status" value="1"/>
</dbReference>
<evidence type="ECO:0000256" key="4">
    <source>
        <dbReference type="ARBA" id="ARBA00023239"/>
    </source>
</evidence>
<name>A0A3E4U5N7_9FIRM</name>
<dbReference type="EC" id="4.1.3.16" evidence="6"/>
<dbReference type="EMBL" id="QSSQ01000015">
    <property type="protein sequence ID" value="RGM03182.1"/>
    <property type="molecule type" value="Genomic_DNA"/>
</dbReference>
<evidence type="ECO:0000313" key="6">
    <source>
        <dbReference type="EMBL" id="RGM03182.1"/>
    </source>
</evidence>
<comment type="subunit">
    <text evidence="3">Homotrimer.</text>
</comment>
<evidence type="ECO:0000256" key="3">
    <source>
        <dbReference type="ARBA" id="ARBA00011233"/>
    </source>
</evidence>
<dbReference type="InterPro" id="IPR000887">
    <property type="entry name" value="Aldlse_KDPG_KHG"/>
</dbReference>
<dbReference type="PANTHER" id="PTHR30246:SF1">
    <property type="entry name" value="2-DEHYDRO-3-DEOXY-6-PHOSPHOGALACTONATE ALDOLASE-RELATED"/>
    <property type="match status" value="1"/>
</dbReference>
<dbReference type="GO" id="GO:0008675">
    <property type="term" value="F:2-dehydro-3-deoxy-phosphogluconate aldolase activity"/>
    <property type="evidence" value="ECO:0007669"/>
    <property type="project" value="UniProtKB-EC"/>
</dbReference>
<sequence>MFFKQEVIIMTTFDKILADGIITIIRGLDSDHAEKTVEAIFAGGLRLAEITFDQTAAPEVTANIIRTLNRKFEGRVLIGAGTVMTAGQLHAAYDAGAAYIISPNADSAIIRETKRLGLLSIPGAYTATEVARCYADGADIVKVFPSDSAGPGYIKALRGPLHHIPLAAVGGVSLENIRDFFDAGACCVGIGSNIVSKQAVQEGDFDRIRMLAAAYAAKL</sequence>
<reference evidence="6 7" key="1">
    <citation type="submission" date="2018-08" db="EMBL/GenBank/DDBJ databases">
        <title>A genome reference for cultivated species of the human gut microbiota.</title>
        <authorList>
            <person name="Zou Y."/>
            <person name="Xue W."/>
            <person name="Luo G."/>
        </authorList>
    </citation>
    <scope>NUCLEOTIDE SEQUENCE [LARGE SCALE GENOMIC DNA]</scope>
    <source>
        <strain evidence="6 7">TF05-11AC</strain>
    </source>
</reference>
<evidence type="ECO:0000256" key="1">
    <source>
        <dbReference type="ARBA" id="ARBA00004761"/>
    </source>
</evidence>
<dbReference type="NCBIfam" id="TIGR01182">
    <property type="entry name" value="eda"/>
    <property type="match status" value="1"/>
</dbReference>
<evidence type="ECO:0000313" key="7">
    <source>
        <dbReference type="Proteomes" id="UP000261257"/>
    </source>
</evidence>
<dbReference type="EC" id="4.1.2.14" evidence="6"/>
<keyword evidence="4 6" id="KW-0456">Lyase</keyword>
<keyword evidence="5" id="KW-0119">Carbohydrate metabolism</keyword>
<dbReference type="CDD" id="cd00452">
    <property type="entry name" value="KDPG_aldolase"/>
    <property type="match status" value="1"/>
</dbReference>
<protein>
    <submittedName>
        <fullName evidence="6">Bifunctional 4-hydroxy-2-oxoglutarate aldolase/2-dehydro-3-deoxy-phosphogluconate aldolase</fullName>
        <ecNumber evidence="6">4.1.2.14</ecNumber>
        <ecNumber evidence="6">4.1.3.16</ecNumber>
    </submittedName>
</protein>
<proteinExistence type="inferred from homology"/>
<comment type="caution">
    <text evidence="6">The sequence shown here is derived from an EMBL/GenBank/DDBJ whole genome shotgun (WGS) entry which is preliminary data.</text>
</comment>
<dbReference type="AlphaFoldDB" id="A0A3E4U5N7"/>
<accession>A0A3E4U5N7</accession>
<dbReference type="GO" id="GO:0008700">
    <property type="term" value="F:(R,S)-4-hydroxy-2-oxoglutarate aldolase activity"/>
    <property type="evidence" value="ECO:0007669"/>
    <property type="project" value="UniProtKB-EC"/>
</dbReference>